<dbReference type="AlphaFoldDB" id="A0AAV4DIJ5"/>
<evidence type="ECO:0000313" key="2">
    <source>
        <dbReference type="Proteomes" id="UP000735302"/>
    </source>
</evidence>
<name>A0AAV4DIJ5_9GAST</name>
<proteinExistence type="predicted"/>
<protein>
    <submittedName>
        <fullName evidence="1">Uncharacterized protein</fullName>
    </submittedName>
</protein>
<comment type="caution">
    <text evidence="1">The sequence shown here is derived from an EMBL/GenBank/DDBJ whole genome shotgun (WGS) entry which is preliminary data.</text>
</comment>
<dbReference type="EMBL" id="BLXT01007928">
    <property type="protein sequence ID" value="GFO43852.1"/>
    <property type="molecule type" value="Genomic_DNA"/>
</dbReference>
<accession>A0AAV4DIJ5</accession>
<reference evidence="1 2" key="1">
    <citation type="journal article" date="2021" name="Elife">
        <title>Chloroplast acquisition without the gene transfer in kleptoplastic sea slugs, Plakobranchus ocellatus.</title>
        <authorList>
            <person name="Maeda T."/>
            <person name="Takahashi S."/>
            <person name="Yoshida T."/>
            <person name="Shimamura S."/>
            <person name="Takaki Y."/>
            <person name="Nagai Y."/>
            <person name="Toyoda A."/>
            <person name="Suzuki Y."/>
            <person name="Arimoto A."/>
            <person name="Ishii H."/>
            <person name="Satoh N."/>
            <person name="Nishiyama T."/>
            <person name="Hasebe M."/>
            <person name="Maruyama T."/>
            <person name="Minagawa J."/>
            <person name="Obokata J."/>
            <person name="Shigenobu S."/>
        </authorList>
    </citation>
    <scope>NUCLEOTIDE SEQUENCE [LARGE SCALE GENOMIC DNA]</scope>
</reference>
<keyword evidence="2" id="KW-1185">Reference proteome</keyword>
<organism evidence="1 2">
    <name type="scientific">Plakobranchus ocellatus</name>
    <dbReference type="NCBI Taxonomy" id="259542"/>
    <lineage>
        <taxon>Eukaryota</taxon>
        <taxon>Metazoa</taxon>
        <taxon>Spiralia</taxon>
        <taxon>Lophotrochozoa</taxon>
        <taxon>Mollusca</taxon>
        <taxon>Gastropoda</taxon>
        <taxon>Heterobranchia</taxon>
        <taxon>Euthyneura</taxon>
        <taxon>Panpulmonata</taxon>
        <taxon>Sacoglossa</taxon>
        <taxon>Placobranchoidea</taxon>
        <taxon>Plakobranchidae</taxon>
        <taxon>Plakobranchus</taxon>
    </lineage>
</organism>
<sequence length="72" mass="8102">MVLSSVPHFEGYFVSFRDHRRRPLLLWSGPVQQARAPGPGVVQLIILPLGSTLNVCCYQTARPPNTVWDSRL</sequence>
<evidence type="ECO:0000313" key="1">
    <source>
        <dbReference type="EMBL" id="GFO43852.1"/>
    </source>
</evidence>
<gene>
    <name evidence="1" type="ORF">PoB_007035700</name>
</gene>
<dbReference type="Proteomes" id="UP000735302">
    <property type="component" value="Unassembled WGS sequence"/>
</dbReference>